<dbReference type="PATRIC" id="fig|1094557.3.peg.1300"/>
<dbReference type="InterPro" id="IPR023220">
    <property type="entry name" value="T4SS_VirB5-domain"/>
</dbReference>
<name>J1JT79_9HYPH</name>
<dbReference type="eggNOG" id="ENOG5032TDS">
    <property type="taxonomic scope" value="Bacteria"/>
</dbReference>
<dbReference type="Gene3D" id="1.20.58.430">
    <property type="entry name" value="Type IV secretion system, VirB5-domain"/>
    <property type="match status" value="1"/>
</dbReference>
<gene>
    <name evidence="3" type="ORF">ME3_01252</name>
</gene>
<dbReference type="OrthoDB" id="7923395at2"/>
<comment type="caution">
    <text evidence="3">The sequence shown here is derived from an EMBL/GenBank/DDBJ whole genome shotgun (WGS) entry which is preliminary data.</text>
</comment>
<dbReference type="Pfam" id="PF07996">
    <property type="entry name" value="T4SS"/>
    <property type="match status" value="1"/>
</dbReference>
<dbReference type="EMBL" id="AIMA01000032">
    <property type="protein sequence ID" value="EJF88097.1"/>
    <property type="molecule type" value="Genomic_DNA"/>
</dbReference>
<dbReference type="RefSeq" id="WP_007478059.1">
    <property type="nucleotide sequence ID" value="NZ_JH725085.1"/>
</dbReference>
<keyword evidence="2" id="KW-0732">Signal</keyword>
<feature type="signal peptide" evidence="2">
    <location>
        <begin position="1"/>
        <end position="23"/>
    </location>
</feature>
<proteinExistence type="predicted"/>
<evidence type="ECO:0000256" key="1">
    <source>
        <dbReference type="SAM" id="Coils"/>
    </source>
</evidence>
<evidence type="ECO:0000313" key="4">
    <source>
        <dbReference type="Proteomes" id="UP000009017"/>
    </source>
</evidence>
<accession>J1JT79</accession>
<dbReference type="HOGENOM" id="CLU_1178392_0_0_5"/>
<dbReference type="InterPro" id="IPR014158">
    <property type="entry name" value="T4SS_VirB5"/>
</dbReference>
<dbReference type="Proteomes" id="UP000009017">
    <property type="component" value="Unassembled WGS sequence"/>
</dbReference>
<protein>
    <recommendedName>
        <fullName evidence="5">P-type DNA transfer protein VirB5</fullName>
    </recommendedName>
</protein>
<dbReference type="SUPFAM" id="SSF101082">
    <property type="entry name" value="Typo IV secretion system protein TraC"/>
    <property type="match status" value="1"/>
</dbReference>
<keyword evidence="4" id="KW-1185">Reference proteome</keyword>
<evidence type="ECO:0000256" key="2">
    <source>
        <dbReference type="SAM" id="SignalP"/>
    </source>
</evidence>
<keyword evidence="1" id="KW-0175">Coiled coil</keyword>
<dbReference type="CDD" id="cd14262">
    <property type="entry name" value="VirB5_like"/>
    <property type="match status" value="1"/>
</dbReference>
<reference evidence="3 4" key="1">
    <citation type="submission" date="2012-03" db="EMBL/GenBank/DDBJ databases">
        <title>The Genome Sequence of Bartonella melophagi K-2C.</title>
        <authorList>
            <consortium name="The Broad Institute Genome Sequencing Platform"/>
            <consortium name="The Broad Institute Genome Sequencing Center for Infectious Disease"/>
            <person name="Feldgarden M."/>
            <person name="Kirby J."/>
            <person name="Kosoy M."/>
            <person name="Birtles R."/>
            <person name="Probert W.S."/>
            <person name="Chiaraviglio L."/>
            <person name="Young S.K."/>
            <person name="Zeng Q."/>
            <person name="Gargeya S."/>
            <person name="Fitzgerald M."/>
            <person name="Haas B."/>
            <person name="Abouelleil A."/>
            <person name="Alvarado L."/>
            <person name="Arachchi H.M."/>
            <person name="Berlin A."/>
            <person name="Chapman S.B."/>
            <person name="Gearin G."/>
            <person name="Goldberg J."/>
            <person name="Griggs A."/>
            <person name="Gujja S."/>
            <person name="Hansen M."/>
            <person name="Heiman D."/>
            <person name="Howarth C."/>
            <person name="Larimer J."/>
            <person name="Lui A."/>
            <person name="MacDonald P.J.P."/>
            <person name="McCowen C."/>
            <person name="Montmayeur A."/>
            <person name="Murphy C."/>
            <person name="Neiman D."/>
            <person name="Pearson M."/>
            <person name="Priest M."/>
            <person name="Roberts A."/>
            <person name="Saif S."/>
            <person name="Shea T."/>
            <person name="Sisk P."/>
            <person name="Stolte C."/>
            <person name="Sykes S."/>
            <person name="Wortman J."/>
            <person name="Nusbaum C."/>
            <person name="Birren B."/>
        </authorList>
    </citation>
    <scope>NUCLEOTIDE SEQUENCE [LARGE SCALE GENOMIC DNA]</scope>
    <source>
        <strain evidence="3 4">K-2C</strain>
    </source>
</reference>
<dbReference type="AlphaFoldDB" id="J1JT79"/>
<feature type="chain" id="PRO_5003744431" description="P-type DNA transfer protein VirB5" evidence="2">
    <location>
        <begin position="24"/>
        <end position="235"/>
    </location>
</feature>
<evidence type="ECO:0008006" key="5">
    <source>
        <dbReference type="Google" id="ProtNLM"/>
    </source>
</evidence>
<organism evidence="3 4">
    <name type="scientific">Bartonella melophagi K-2C</name>
    <dbReference type="NCBI Taxonomy" id="1094557"/>
    <lineage>
        <taxon>Bacteria</taxon>
        <taxon>Pseudomonadati</taxon>
        <taxon>Pseudomonadota</taxon>
        <taxon>Alphaproteobacteria</taxon>
        <taxon>Hyphomicrobiales</taxon>
        <taxon>Bartonellaceae</taxon>
        <taxon>Bartonella</taxon>
    </lineage>
</organism>
<evidence type="ECO:0000313" key="3">
    <source>
        <dbReference type="EMBL" id="EJF88097.1"/>
    </source>
</evidence>
<sequence length="235" mass="25665">MRKILLTIAFCTISFGLTSNVLAQVPTFDAAAVAKMMEQLKQGKQQLDQLTSQLDEMKKLYGSLNGATDLSALQELLNNQGNNAALPFDFNHLEQSMGGTGGGGGNAAKWEEKLLYKEPAGGAGSKEAVDAFYRQEVEKIQQRNVGQAATGQAIYEEAAKKKETISKLLEKLKKAQTAAEIQDVQAQLTAIQAMLQAEVLQTQAATMIQQAEKQAGEIRIRQEFNTRHSDYANQL</sequence>
<feature type="coiled-coil region" evidence="1">
    <location>
        <begin position="33"/>
        <end position="67"/>
    </location>
</feature>